<dbReference type="PANTHER" id="PTHR34236">
    <property type="entry name" value="DIMETHYL SULFOXIDE REDUCTASE TRANSCRIPTIONAL ACTIVATOR"/>
    <property type="match status" value="1"/>
</dbReference>
<dbReference type="InterPro" id="IPR013656">
    <property type="entry name" value="PAS_4"/>
</dbReference>
<comment type="caution">
    <text evidence="5">The sequence shown here is derived from an EMBL/GenBank/DDBJ whole genome shotgun (WGS) entry which is preliminary data.</text>
</comment>
<gene>
    <name evidence="5" type="ORF">ACFQGH_11900</name>
</gene>
<dbReference type="Proteomes" id="UP001596312">
    <property type="component" value="Unassembled WGS sequence"/>
</dbReference>
<dbReference type="PANTHER" id="PTHR34236:SF1">
    <property type="entry name" value="DIMETHYL SULFOXIDE REDUCTASE TRANSCRIPTIONAL ACTIVATOR"/>
    <property type="match status" value="1"/>
</dbReference>
<evidence type="ECO:0000313" key="6">
    <source>
        <dbReference type="Proteomes" id="UP001596312"/>
    </source>
</evidence>
<accession>A0ABD5VAF4</accession>
<feature type="domain" description="PAC" evidence="4">
    <location>
        <begin position="222"/>
        <end position="277"/>
    </location>
</feature>
<feature type="domain" description="PAS" evidence="3">
    <location>
        <begin position="28"/>
        <end position="66"/>
    </location>
</feature>
<proteinExistence type="predicted"/>
<feature type="domain" description="PAS" evidence="3">
    <location>
        <begin position="150"/>
        <end position="220"/>
    </location>
</feature>
<dbReference type="InterPro" id="IPR007050">
    <property type="entry name" value="HTH_bacterioopsin"/>
</dbReference>
<dbReference type="PROSITE" id="PS50112">
    <property type="entry name" value="PAS"/>
    <property type="match status" value="2"/>
</dbReference>
<dbReference type="SUPFAM" id="SSF55781">
    <property type="entry name" value="GAF domain-like"/>
    <property type="match status" value="2"/>
</dbReference>
<dbReference type="InterPro" id="IPR013767">
    <property type="entry name" value="PAS_fold"/>
</dbReference>
<dbReference type="PROSITE" id="PS50113">
    <property type="entry name" value="PAC"/>
    <property type="match status" value="1"/>
</dbReference>
<dbReference type="Pfam" id="PF00989">
    <property type="entry name" value="PAS"/>
    <property type="match status" value="1"/>
</dbReference>
<evidence type="ECO:0000259" key="3">
    <source>
        <dbReference type="PROSITE" id="PS50112"/>
    </source>
</evidence>
<dbReference type="Pfam" id="PF08448">
    <property type="entry name" value="PAS_4"/>
    <property type="match status" value="1"/>
</dbReference>
<dbReference type="Pfam" id="PF13185">
    <property type="entry name" value="GAF_2"/>
    <property type="match status" value="1"/>
</dbReference>
<dbReference type="InterPro" id="IPR000014">
    <property type="entry name" value="PAS"/>
</dbReference>
<keyword evidence="6" id="KW-1185">Reference proteome</keyword>
<dbReference type="AlphaFoldDB" id="A0ABD5VAF4"/>
<dbReference type="InterPro" id="IPR031803">
    <property type="entry name" value="BAT_GAF/HTH-assoc"/>
</dbReference>
<dbReference type="Gene3D" id="3.30.450.20">
    <property type="entry name" value="PAS domain"/>
    <property type="match status" value="2"/>
</dbReference>
<evidence type="ECO:0000313" key="5">
    <source>
        <dbReference type="EMBL" id="MFC6905894.1"/>
    </source>
</evidence>
<dbReference type="Pfam" id="PF01590">
    <property type="entry name" value="GAF"/>
    <property type="match status" value="1"/>
</dbReference>
<dbReference type="InterPro" id="IPR003018">
    <property type="entry name" value="GAF"/>
</dbReference>
<dbReference type="SMART" id="SM00065">
    <property type="entry name" value="GAF"/>
    <property type="match status" value="2"/>
</dbReference>
<dbReference type="Gene3D" id="3.30.450.40">
    <property type="match status" value="2"/>
</dbReference>
<dbReference type="Pfam" id="PF15915">
    <property type="entry name" value="BAT"/>
    <property type="match status" value="1"/>
</dbReference>
<protein>
    <submittedName>
        <fullName evidence="5">PAS domain S-box protein</fullName>
    </submittedName>
</protein>
<dbReference type="CDD" id="cd00130">
    <property type="entry name" value="PAS"/>
    <property type="match status" value="2"/>
</dbReference>
<dbReference type="SUPFAM" id="SSF55785">
    <property type="entry name" value="PYP-like sensor domain (PAS domain)"/>
    <property type="match status" value="2"/>
</dbReference>
<keyword evidence="2" id="KW-0804">Transcription</keyword>
<dbReference type="RefSeq" id="WP_340604426.1">
    <property type="nucleotide sequence ID" value="NZ_JBBMXV010000003.1"/>
</dbReference>
<dbReference type="Pfam" id="PF04967">
    <property type="entry name" value="HTH_10"/>
    <property type="match status" value="1"/>
</dbReference>
<dbReference type="InterPro" id="IPR035965">
    <property type="entry name" value="PAS-like_dom_sf"/>
</dbReference>
<dbReference type="NCBIfam" id="TIGR00229">
    <property type="entry name" value="sensory_box"/>
    <property type="match status" value="2"/>
</dbReference>
<dbReference type="SMART" id="SM00091">
    <property type="entry name" value="PAS"/>
    <property type="match status" value="2"/>
</dbReference>
<evidence type="ECO:0000259" key="4">
    <source>
        <dbReference type="PROSITE" id="PS50113"/>
    </source>
</evidence>
<dbReference type="EMBL" id="JBHSXQ010000003">
    <property type="protein sequence ID" value="MFC6905894.1"/>
    <property type="molecule type" value="Genomic_DNA"/>
</dbReference>
<reference evidence="5 6" key="1">
    <citation type="journal article" date="2019" name="Int. J. Syst. Evol. Microbiol.">
        <title>The Global Catalogue of Microorganisms (GCM) 10K type strain sequencing project: providing services to taxonomists for standard genome sequencing and annotation.</title>
        <authorList>
            <consortium name="The Broad Institute Genomics Platform"/>
            <consortium name="The Broad Institute Genome Sequencing Center for Infectious Disease"/>
            <person name="Wu L."/>
            <person name="Ma J."/>
        </authorList>
    </citation>
    <scope>NUCLEOTIDE SEQUENCE [LARGE SCALE GENOMIC DNA]</scope>
    <source>
        <strain evidence="5 6">CGMCC 1.3240</strain>
    </source>
</reference>
<organism evidence="5 6">
    <name type="scientific">Halalkalicoccus tibetensis</name>
    <dbReference type="NCBI Taxonomy" id="175632"/>
    <lineage>
        <taxon>Archaea</taxon>
        <taxon>Methanobacteriati</taxon>
        <taxon>Methanobacteriota</taxon>
        <taxon>Stenosarchaea group</taxon>
        <taxon>Halobacteria</taxon>
        <taxon>Halobacteriales</taxon>
        <taxon>Halococcaceae</taxon>
        <taxon>Halalkalicoccus</taxon>
    </lineage>
</organism>
<sequence length="845" mass="90512">MTTHSPGERGPLAAVAEREAAVGDLDGLLEAARIGIARLTTEGTFLEVNDAFTTLTGYSRDELRGRPFATVLPNGGTTDGDPFDRFRAAGTEPATFDHRIGTAAGGSIPCETTFQSVSDPDGADVLGIVRTAVSDPTTDSRSTGETETAIGKSFLALANAISDGIIVLDSNSDIQYANPAVERILGYPPAELIGASKLKIIPDRLQETHLAALQRYLDTGERNINWSYVELPGQHREGHEVPLGVSLNTFTYGGARYFVGLIRDITPRKRAEEALATRLAQQDVAAHLGRRALRAEAIDSLLDEAVEAVAAGLDAEYAKVLELTEDDRELLLRAGVGWEPGLVGSATISATADDSQAGHTLSESHPIVVEDLGSETRFSGPPLLTDHGVRSGVSVTIGSPEEPWGILGVHDTRSREFTDHDVHFVETVAYILTAAISRSRHTRQLRTQQRQLAALNRLNALIHGIHRSIIKETSQAEIERSVCAGLVEKETYRFAAVWHADPTTGGVTPAAHAGHEDGYPDRVAGGGEGIPAERGPVGRAVDDRETYVVPDIAAAEEFPPWRKEALSRGYRSVAAVPIVYGDALFGVLSVYAGTEDAFGGTVRTVLGVLGETVGHAIATANQEQTLLGRERTVVTLDIRGYDGASGIETDHEGSFGVSRLVPVGDERYLLYGEGESEIEGTLAALEDSPLSVTDVTATAVGEGTIGFELELSDPPIVSRILAHGGRMLGVTYRGGNLITTIELPPAADVSRLVAEIEAIQPGLSVELHKRRTRSRTDTPATAFEDLTERQRAALETAYYSGYFEWPRENDGNAIAAKLGISSATFQQHFRAGQRKLLRNLLDGPR</sequence>
<dbReference type="InterPro" id="IPR000700">
    <property type="entry name" value="PAS-assoc_C"/>
</dbReference>
<name>A0ABD5VAF4_9EURY</name>
<evidence type="ECO:0000256" key="1">
    <source>
        <dbReference type="ARBA" id="ARBA00023015"/>
    </source>
</evidence>
<keyword evidence="1" id="KW-0805">Transcription regulation</keyword>
<evidence type="ECO:0000256" key="2">
    <source>
        <dbReference type="ARBA" id="ARBA00023163"/>
    </source>
</evidence>
<dbReference type="InterPro" id="IPR029016">
    <property type="entry name" value="GAF-like_dom_sf"/>
</dbReference>